<evidence type="ECO:0000313" key="3">
    <source>
        <dbReference type="Proteomes" id="UP000053477"/>
    </source>
</evidence>
<dbReference type="InParanoid" id="A0A0H2RQ71"/>
<evidence type="ECO:0000313" key="2">
    <source>
        <dbReference type="EMBL" id="KLO14004.1"/>
    </source>
</evidence>
<feature type="region of interest" description="Disordered" evidence="1">
    <location>
        <begin position="381"/>
        <end position="404"/>
    </location>
</feature>
<dbReference type="STRING" id="27342.A0A0H2RQ71"/>
<dbReference type="EMBL" id="KQ085950">
    <property type="protein sequence ID" value="KLO14004.1"/>
    <property type="molecule type" value="Genomic_DNA"/>
</dbReference>
<feature type="region of interest" description="Disordered" evidence="1">
    <location>
        <begin position="1"/>
        <end position="61"/>
    </location>
</feature>
<keyword evidence="3" id="KW-1185">Reference proteome</keyword>
<dbReference type="Proteomes" id="UP000053477">
    <property type="component" value="Unassembled WGS sequence"/>
</dbReference>
<sequence length="404" mass="46142">MKRSFADTSPASSTPPLPPAKRRRDFDSDAASSECSYTYHAPSDSPTNPFGRYKPRLPRTLPHATPTDSHLLLRFQLATQPHNVYRVAAVPADYTFWHLSRLCQFLFGWKDMRTERDPYNKMMKIERKVEHVFTVQKEVVMFLQASKAGVIKSGRTVMRIMGDVKGLKPDNDEEVRWEREESYILQNLWRRGNETTRAVHYDRDVFGRNKDIVHITLLSGTALNSYKKSQFDGLSNTPLVLQGAGLPDDEEDDELQLDLLQWNEDEAFENFIHKLDEESGKKYEDEDDEEDPEEFQRRLAEERALVRRRMSAPLPKKLPIDDELEPEVAAAATEEKPKPKAVAPLLVAKKKGPAPITQDVEPEGGAVPVFAVAPRQRAKIMRKVPPRRAPQRAANDTSKIEEEV</sequence>
<protein>
    <submittedName>
        <fullName evidence="2">Uncharacterized protein</fullName>
    </submittedName>
</protein>
<name>A0A0H2RQ71_9AGAM</name>
<gene>
    <name evidence="2" type="ORF">SCHPADRAFT_928149</name>
</gene>
<dbReference type="OrthoDB" id="3250104at2759"/>
<accession>A0A0H2RQ71</accession>
<evidence type="ECO:0000256" key="1">
    <source>
        <dbReference type="SAM" id="MobiDB-lite"/>
    </source>
</evidence>
<organism evidence="2 3">
    <name type="scientific">Schizopora paradoxa</name>
    <dbReference type="NCBI Taxonomy" id="27342"/>
    <lineage>
        <taxon>Eukaryota</taxon>
        <taxon>Fungi</taxon>
        <taxon>Dikarya</taxon>
        <taxon>Basidiomycota</taxon>
        <taxon>Agaricomycotina</taxon>
        <taxon>Agaricomycetes</taxon>
        <taxon>Hymenochaetales</taxon>
        <taxon>Schizoporaceae</taxon>
        <taxon>Schizopora</taxon>
    </lineage>
</organism>
<reference evidence="2 3" key="1">
    <citation type="submission" date="2015-04" db="EMBL/GenBank/DDBJ databases">
        <title>Complete genome sequence of Schizopora paradoxa KUC8140, a cosmopolitan wood degrader in East Asia.</title>
        <authorList>
            <consortium name="DOE Joint Genome Institute"/>
            <person name="Min B."/>
            <person name="Park H."/>
            <person name="Jang Y."/>
            <person name="Kim J.-J."/>
            <person name="Kim K.H."/>
            <person name="Pangilinan J."/>
            <person name="Lipzen A."/>
            <person name="Riley R."/>
            <person name="Grigoriev I.V."/>
            <person name="Spatafora J.W."/>
            <person name="Choi I.-G."/>
        </authorList>
    </citation>
    <scope>NUCLEOTIDE SEQUENCE [LARGE SCALE GENOMIC DNA]</scope>
    <source>
        <strain evidence="2 3">KUC8140</strain>
    </source>
</reference>
<dbReference type="AlphaFoldDB" id="A0A0H2RQ71"/>
<proteinExistence type="predicted"/>
<feature type="compositionally biased region" description="Basic residues" evidence="1">
    <location>
        <begin position="381"/>
        <end position="390"/>
    </location>
</feature>